<dbReference type="Proteomes" id="UP000177047">
    <property type="component" value="Unassembled WGS sequence"/>
</dbReference>
<dbReference type="CDD" id="cd02513">
    <property type="entry name" value="CMP-NeuAc_Synthase"/>
    <property type="match status" value="1"/>
</dbReference>
<dbReference type="STRING" id="1801803.A2356_02160"/>
<accession>A0A1F6YTS1</accession>
<dbReference type="PANTHER" id="PTHR21485:SF6">
    <property type="entry name" value="N-ACYLNEURAMINATE CYTIDYLYLTRANSFERASE-RELATED"/>
    <property type="match status" value="1"/>
</dbReference>
<evidence type="ECO:0000313" key="1">
    <source>
        <dbReference type="EMBL" id="OGJ09763.1"/>
    </source>
</evidence>
<dbReference type="NCBIfam" id="TIGR03584">
    <property type="entry name" value="PseF"/>
    <property type="match status" value="1"/>
</dbReference>
<dbReference type="InterPro" id="IPR029044">
    <property type="entry name" value="Nucleotide-diphossugar_trans"/>
</dbReference>
<dbReference type="Gene3D" id="3.90.550.10">
    <property type="entry name" value="Spore Coat Polysaccharide Biosynthesis Protein SpsA, Chain A"/>
    <property type="match status" value="1"/>
</dbReference>
<evidence type="ECO:0000313" key="2">
    <source>
        <dbReference type="Proteomes" id="UP000177047"/>
    </source>
</evidence>
<organism evidence="1 2">
    <name type="scientific">Candidatus Nomurabacteria bacterium RIFOXYB1_FULL_39_16</name>
    <dbReference type="NCBI Taxonomy" id="1801803"/>
    <lineage>
        <taxon>Bacteria</taxon>
        <taxon>Candidatus Nomuraibacteriota</taxon>
    </lineage>
</organism>
<dbReference type="AlphaFoldDB" id="A0A1F6YTS1"/>
<dbReference type="Pfam" id="PF02348">
    <property type="entry name" value="CTP_transf_3"/>
    <property type="match status" value="1"/>
</dbReference>
<dbReference type="GO" id="GO:0008781">
    <property type="term" value="F:N-acylneuraminate cytidylyltransferase activity"/>
    <property type="evidence" value="ECO:0007669"/>
    <property type="project" value="TreeGrafter"/>
</dbReference>
<keyword evidence="1" id="KW-0548">Nucleotidyltransferase</keyword>
<protein>
    <submittedName>
        <fullName evidence="1">Pseudaminic acid cytidylyltransferase</fullName>
    </submittedName>
</protein>
<proteinExistence type="predicted"/>
<comment type="caution">
    <text evidence="1">The sequence shown here is derived from an EMBL/GenBank/DDBJ whole genome shotgun (WGS) entry which is preliminary data.</text>
</comment>
<reference evidence="1 2" key="1">
    <citation type="journal article" date="2016" name="Nat. Commun.">
        <title>Thousands of microbial genomes shed light on interconnected biogeochemical processes in an aquifer system.</title>
        <authorList>
            <person name="Anantharaman K."/>
            <person name="Brown C.T."/>
            <person name="Hug L.A."/>
            <person name="Sharon I."/>
            <person name="Castelle C.J."/>
            <person name="Probst A.J."/>
            <person name="Thomas B.C."/>
            <person name="Singh A."/>
            <person name="Wilkins M.J."/>
            <person name="Karaoz U."/>
            <person name="Brodie E.L."/>
            <person name="Williams K.H."/>
            <person name="Hubbard S.S."/>
            <person name="Banfield J.F."/>
        </authorList>
    </citation>
    <scope>NUCLEOTIDE SEQUENCE [LARGE SCALE GENOMIC DNA]</scope>
</reference>
<name>A0A1F6YTS1_9BACT</name>
<dbReference type="InterPro" id="IPR050793">
    <property type="entry name" value="CMP-NeuNAc_synthase"/>
</dbReference>
<dbReference type="EMBL" id="MFWB01000005">
    <property type="protein sequence ID" value="OGJ09763.1"/>
    <property type="molecule type" value="Genomic_DNA"/>
</dbReference>
<gene>
    <name evidence="1" type="ORF">A2356_02160</name>
</gene>
<keyword evidence="1" id="KW-0808">Transferase</keyword>
<sequence>MKNNQLTSIAIIPARGGSKRIPLKNIKNFLGNPIICYPIKAAFDSHCFEEIMVSTDDQDIAEISLKLGASVPFIRSGKNSNDYATTVDVLLEVLEEYRKIGREFDLVCCLYPTSVFVTAKLLKQAKNNLLNTGVNGVASIIKYSHPIEQALILNKNKQISYKYQQHSKTRTQDLVSHFHDAGQLYYLKVKPLLAEKKIFMSKMQPIILRNSEVQDIDTLDDWVVAEMKAKNVI</sequence>
<dbReference type="SUPFAM" id="SSF53448">
    <property type="entry name" value="Nucleotide-diphospho-sugar transferases"/>
    <property type="match status" value="1"/>
</dbReference>
<dbReference type="InterPro" id="IPR003329">
    <property type="entry name" value="Cytidylyl_trans"/>
</dbReference>
<dbReference type="PANTHER" id="PTHR21485">
    <property type="entry name" value="HAD SUPERFAMILY MEMBERS CMAS AND KDSC"/>
    <property type="match status" value="1"/>
</dbReference>
<dbReference type="InterPro" id="IPR020039">
    <property type="entry name" value="PseF"/>
</dbReference>